<feature type="domain" description="ABC transporter" evidence="10">
    <location>
        <begin position="360"/>
        <end position="598"/>
    </location>
</feature>
<dbReference type="Pfam" id="PF00005">
    <property type="entry name" value="ABC_tran"/>
    <property type="match status" value="1"/>
</dbReference>
<dbReference type="GO" id="GO:0005886">
    <property type="term" value="C:plasma membrane"/>
    <property type="evidence" value="ECO:0007669"/>
    <property type="project" value="UniProtKB-SubCell"/>
</dbReference>
<keyword evidence="5" id="KW-0547">Nucleotide-binding</keyword>
<dbReference type="SUPFAM" id="SSF90123">
    <property type="entry name" value="ABC transporter transmembrane region"/>
    <property type="match status" value="1"/>
</dbReference>
<organism evidence="12 13">
    <name type="scientific">Streptococcus hyointestinalis</name>
    <dbReference type="NCBI Taxonomy" id="1337"/>
    <lineage>
        <taxon>Bacteria</taxon>
        <taxon>Bacillati</taxon>
        <taxon>Bacillota</taxon>
        <taxon>Bacilli</taxon>
        <taxon>Lactobacillales</taxon>
        <taxon>Streptococcaceae</taxon>
        <taxon>Streptococcus</taxon>
    </lineage>
</organism>
<name>A0A380KE25_9STRE</name>
<evidence type="ECO:0000256" key="8">
    <source>
        <dbReference type="ARBA" id="ARBA00023136"/>
    </source>
</evidence>
<dbReference type="InterPro" id="IPR039421">
    <property type="entry name" value="Type_1_exporter"/>
</dbReference>
<keyword evidence="6 12" id="KW-0067">ATP-binding</keyword>
<feature type="transmembrane region" description="Helical" evidence="9">
    <location>
        <begin position="61"/>
        <end position="84"/>
    </location>
</feature>
<dbReference type="PROSITE" id="PS00211">
    <property type="entry name" value="ABC_TRANSPORTER_1"/>
    <property type="match status" value="1"/>
</dbReference>
<dbReference type="InterPro" id="IPR011527">
    <property type="entry name" value="ABC1_TM_dom"/>
</dbReference>
<dbReference type="PANTHER" id="PTHR43394:SF1">
    <property type="entry name" value="ATP-BINDING CASSETTE SUB-FAMILY B MEMBER 10, MITOCHONDRIAL"/>
    <property type="match status" value="1"/>
</dbReference>
<feature type="transmembrane region" description="Helical" evidence="9">
    <location>
        <begin position="306"/>
        <end position="324"/>
    </location>
</feature>
<dbReference type="InterPro" id="IPR036640">
    <property type="entry name" value="ABC1_TM_sf"/>
</dbReference>
<dbReference type="Gene3D" id="3.40.50.300">
    <property type="entry name" value="P-loop containing nucleotide triphosphate hydrolases"/>
    <property type="match status" value="1"/>
</dbReference>
<evidence type="ECO:0000313" key="13">
    <source>
        <dbReference type="Proteomes" id="UP000254924"/>
    </source>
</evidence>
<keyword evidence="2" id="KW-0813">Transport</keyword>
<keyword evidence="7 9" id="KW-1133">Transmembrane helix</keyword>
<dbReference type="OrthoDB" id="9770415at2"/>
<keyword evidence="4 9" id="KW-0812">Transmembrane</keyword>
<evidence type="ECO:0000256" key="2">
    <source>
        <dbReference type="ARBA" id="ARBA00022448"/>
    </source>
</evidence>
<dbReference type="InterPro" id="IPR027417">
    <property type="entry name" value="P-loop_NTPase"/>
</dbReference>
<keyword evidence="3" id="KW-1003">Cell membrane</keyword>
<feature type="domain" description="ABC transmembrane type-1" evidence="11">
    <location>
        <begin position="17"/>
        <end position="326"/>
    </location>
</feature>
<dbReference type="InterPro" id="IPR003439">
    <property type="entry name" value="ABC_transporter-like_ATP-bd"/>
</dbReference>
<dbReference type="Pfam" id="PF00664">
    <property type="entry name" value="ABC_membrane"/>
    <property type="match status" value="1"/>
</dbReference>
<evidence type="ECO:0000256" key="4">
    <source>
        <dbReference type="ARBA" id="ARBA00022692"/>
    </source>
</evidence>
<dbReference type="SUPFAM" id="SSF52540">
    <property type="entry name" value="P-loop containing nucleoside triphosphate hydrolases"/>
    <property type="match status" value="1"/>
</dbReference>
<keyword evidence="13" id="KW-1185">Reference proteome</keyword>
<dbReference type="GO" id="GO:0005524">
    <property type="term" value="F:ATP binding"/>
    <property type="evidence" value="ECO:0007669"/>
    <property type="project" value="UniProtKB-KW"/>
</dbReference>
<dbReference type="SMART" id="SM00382">
    <property type="entry name" value="AAA"/>
    <property type="match status" value="1"/>
</dbReference>
<evidence type="ECO:0000259" key="10">
    <source>
        <dbReference type="PROSITE" id="PS50893"/>
    </source>
</evidence>
<comment type="subcellular location">
    <subcellularLocation>
        <location evidence="1">Cell membrane</location>
        <topology evidence="1">Multi-pass membrane protein</topology>
    </subcellularLocation>
</comment>
<keyword evidence="12" id="KW-0378">Hydrolase</keyword>
<evidence type="ECO:0000256" key="7">
    <source>
        <dbReference type="ARBA" id="ARBA00022989"/>
    </source>
</evidence>
<evidence type="ECO:0000256" key="6">
    <source>
        <dbReference type="ARBA" id="ARBA00022840"/>
    </source>
</evidence>
<accession>A0A380KE25</accession>
<dbReference type="CDD" id="cd18548">
    <property type="entry name" value="ABC_6TM_Tm287_like"/>
    <property type="match status" value="1"/>
</dbReference>
<dbReference type="GO" id="GO:0016887">
    <property type="term" value="F:ATP hydrolysis activity"/>
    <property type="evidence" value="ECO:0007669"/>
    <property type="project" value="InterPro"/>
</dbReference>
<dbReference type="AlphaFoldDB" id="A0A380KE25"/>
<proteinExistence type="predicted"/>
<dbReference type="FunFam" id="3.40.50.300:FF:000854">
    <property type="entry name" value="Multidrug ABC transporter ATP-binding protein"/>
    <property type="match status" value="1"/>
</dbReference>
<protein>
    <submittedName>
        <fullName evidence="12">ABC transporter ATP-binding protein</fullName>
        <ecNumber evidence="12">3.6.3.-</ecNumber>
    </submittedName>
</protein>
<gene>
    <name evidence="12" type="primary">msbA_2</name>
    <name evidence="12" type="ORF">NCTC12224_01911</name>
</gene>
<feature type="transmembrane region" description="Helical" evidence="9">
    <location>
        <begin position="239"/>
        <end position="264"/>
    </location>
</feature>
<dbReference type="InterPro" id="IPR017871">
    <property type="entry name" value="ABC_transporter-like_CS"/>
</dbReference>
<dbReference type="EC" id="3.6.3.-" evidence="12"/>
<dbReference type="PROSITE" id="PS50929">
    <property type="entry name" value="ABC_TM1F"/>
    <property type="match status" value="1"/>
</dbReference>
<dbReference type="PANTHER" id="PTHR43394">
    <property type="entry name" value="ATP-DEPENDENT PERMEASE MDL1, MITOCHONDRIAL"/>
    <property type="match status" value="1"/>
</dbReference>
<dbReference type="Proteomes" id="UP000254924">
    <property type="component" value="Unassembled WGS sequence"/>
</dbReference>
<evidence type="ECO:0000313" key="12">
    <source>
        <dbReference type="EMBL" id="SUN62490.1"/>
    </source>
</evidence>
<evidence type="ECO:0000256" key="5">
    <source>
        <dbReference type="ARBA" id="ARBA00022741"/>
    </source>
</evidence>
<dbReference type="EMBL" id="UHFN01000007">
    <property type="protein sequence ID" value="SUN62490.1"/>
    <property type="molecule type" value="Genomic_DNA"/>
</dbReference>
<feature type="transmembrane region" description="Helical" evidence="9">
    <location>
        <begin position="159"/>
        <end position="180"/>
    </location>
</feature>
<evidence type="ECO:0000256" key="1">
    <source>
        <dbReference type="ARBA" id="ARBA00004651"/>
    </source>
</evidence>
<dbReference type="PROSITE" id="PS50893">
    <property type="entry name" value="ABC_TRANSPORTER_2"/>
    <property type="match status" value="1"/>
</dbReference>
<reference evidence="12 13" key="1">
    <citation type="submission" date="2018-06" db="EMBL/GenBank/DDBJ databases">
        <authorList>
            <consortium name="Pathogen Informatics"/>
            <person name="Doyle S."/>
        </authorList>
    </citation>
    <scope>NUCLEOTIDE SEQUENCE [LARGE SCALE GENOMIC DNA]</scope>
    <source>
        <strain evidence="12 13">NCTC12224</strain>
    </source>
</reference>
<evidence type="ECO:0000256" key="3">
    <source>
        <dbReference type="ARBA" id="ARBA00022475"/>
    </source>
</evidence>
<feature type="transmembrane region" description="Helical" evidence="9">
    <location>
        <begin position="12"/>
        <end position="31"/>
    </location>
</feature>
<dbReference type="GO" id="GO:0015421">
    <property type="term" value="F:ABC-type oligopeptide transporter activity"/>
    <property type="evidence" value="ECO:0007669"/>
    <property type="project" value="TreeGrafter"/>
</dbReference>
<evidence type="ECO:0000259" key="11">
    <source>
        <dbReference type="PROSITE" id="PS50929"/>
    </source>
</evidence>
<keyword evidence="8 9" id="KW-0472">Membrane</keyword>
<dbReference type="Gene3D" id="1.20.1560.10">
    <property type="entry name" value="ABC transporter type 1, transmembrane domain"/>
    <property type="match status" value="1"/>
</dbReference>
<evidence type="ECO:0000256" key="9">
    <source>
        <dbReference type="SAM" id="Phobius"/>
    </source>
</evidence>
<feature type="transmembrane region" description="Helical" evidence="9">
    <location>
        <begin position="127"/>
        <end position="147"/>
    </location>
</feature>
<sequence>MLKIFKRLTVKEWLMMLLSVVFVCIEVWANLKVPDYMSSITKLLQNSSTKVADVMDPGWRMIGFSLLGFASAVVVGFIAARVAASFTTRLREDIFNRVMDYSDAEIKNFSIPSLLTRTTNDLTQIQMLITMGLQVVTMGPIMAIWALTKIWDKSSSWTMSLGVAIVVVVIMLAILLILAFPKQSKVQVLTDKLNSTTREILTGIRVVRAYNAEDYQDDKYNEVNNNITRLNLFVYRLMALMNPVMTAVSSGLTLAVYWIGAYLINDVKLPELTQKALANGSYATDFASSMNDRVAVFSDMVVFTSYAMQVVIGFMLMAFVFMILPRALVSARRINEVFALESSVNFKEETSKTPDRTGEVEFHNVSFRYSKTSRDVIEHVNFTAKKGETVAFIGSTGSGKSTLISLIPRFYDATGGYIKVDGVKLKHYSEKDLNDKIGFIPQKAVLYSGTIRSNMNFGESTQTPLSDEAIWEALELAQAKDFVEGKEKGLDTEVAQGGTNFSGGQRQRLAIARALARKPEVLIFDDSFSALDYKTDKKLRHDLHEKLADTTKLIVAQRISTIMDADQILVLDKGVVVGQGTHKELLANNAVYQEIAYSQLSKEELENGK</sequence>
<dbReference type="InterPro" id="IPR003593">
    <property type="entry name" value="AAA+_ATPase"/>
</dbReference>